<comment type="caution">
    <text evidence="2">The sequence shown here is derived from an EMBL/GenBank/DDBJ whole genome shotgun (WGS) entry which is preliminary data.</text>
</comment>
<sequence>MTCDEEMNKGEYGESERKTRGDDTKDQRNRSVEDDKGRGPDVEDDDKIQREHSGANDGVGDPTPAARGFTGIERDGLHC</sequence>
<protein>
    <submittedName>
        <fullName evidence="2">Uncharacterized protein</fullName>
    </submittedName>
</protein>
<dbReference type="EMBL" id="CAKOAT010109599">
    <property type="protein sequence ID" value="CAH8328956.1"/>
    <property type="molecule type" value="Genomic_DNA"/>
</dbReference>
<dbReference type="AlphaFoldDB" id="A0ABC8JNW6"/>
<keyword evidence="3" id="KW-1185">Reference proteome</keyword>
<proteinExistence type="predicted"/>
<feature type="compositionally biased region" description="Basic and acidic residues" evidence="1">
    <location>
        <begin position="1"/>
        <end position="54"/>
    </location>
</feature>
<reference evidence="2 3" key="1">
    <citation type="submission" date="2022-03" db="EMBL/GenBank/DDBJ databases">
        <authorList>
            <person name="Macdonald S."/>
            <person name="Ahmed S."/>
            <person name="Newling K."/>
        </authorList>
    </citation>
    <scope>NUCLEOTIDE SEQUENCE [LARGE SCALE GENOMIC DNA]</scope>
</reference>
<feature type="region of interest" description="Disordered" evidence="1">
    <location>
        <begin position="1"/>
        <end position="79"/>
    </location>
</feature>
<dbReference type="Proteomes" id="UP001642260">
    <property type="component" value="Unassembled WGS sequence"/>
</dbReference>
<evidence type="ECO:0000313" key="3">
    <source>
        <dbReference type="Proteomes" id="UP001642260"/>
    </source>
</evidence>
<name>A0ABC8JNW6_ERUVS</name>
<gene>
    <name evidence="2" type="ORF">ERUC_LOCUS11499</name>
</gene>
<evidence type="ECO:0000256" key="1">
    <source>
        <dbReference type="SAM" id="MobiDB-lite"/>
    </source>
</evidence>
<accession>A0ABC8JNW6</accession>
<organism evidence="2 3">
    <name type="scientific">Eruca vesicaria subsp. sativa</name>
    <name type="common">Garden rocket</name>
    <name type="synonym">Eruca sativa</name>
    <dbReference type="NCBI Taxonomy" id="29727"/>
    <lineage>
        <taxon>Eukaryota</taxon>
        <taxon>Viridiplantae</taxon>
        <taxon>Streptophyta</taxon>
        <taxon>Embryophyta</taxon>
        <taxon>Tracheophyta</taxon>
        <taxon>Spermatophyta</taxon>
        <taxon>Magnoliopsida</taxon>
        <taxon>eudicotyledons</taxon>
        <taxon>Gunneridae</taxon>
        <taxon>Pentapetalae</taxon>
        <taxon>rosids</taxon>
        <taxon>malvids</taxon>
        <taxon>Brassicales</taxon>
        <taxon>Brassicaceae</taxon>
        <taxon>Brassiceae</taxon>
        <taxon>Eruca</taxon>
    </lineage>
</organism>
<evidence type="ECO:0000313" key="2">
    <source>
        <dbReference type="EMBL" id="CAH8328956.1"/>
    </source>
</evidence>